<dbReference type="InterPro" id="IPR036865">
    <property type="entry name" value="CRAL-TRIO_dom_sf"/>
</dbReference>
<keyword evidence="2" id="KW-1185">Reference proteome</keyword>
<evidence type="ECO:0000313" key="2">
    <source>
        <dbReference type="Proteomes" id="UP000002630"/>
    </source>
</evidence>
<reference evidence="1 2" key="1">
    <citation type="journal article" date="2010" name="Nature">
        <title>The Ectocarpus genome and the independent evolution of multicellularity in brown algae.</title>
        <authorList>
            <person name="Cock J.M."/>
            <person name="Sterck L."/>
            <person name="Rouze P."/>
            <person name="Scornet D."/>
            <person name="Allen A.E."/>
            <person name="Amoutzias G."/>
            <person name="Anthouard V."/>
            <person name="Artiguenave F."/>
            <person name="Aury J.M."/>
            <person name="Badger J.H."/>
            <person name="Beszteri B."/>
            <person name="Billiau K."/>
            <person name="Bonnet E."/>
            <person name="Bothwell J.H."/>
            <person name="Bowler C."/>
            <person name="Boyen C."/>
            <person name="Brownlee C."/>
            <person name="Carrano C.J."/>
            <person name="Charrier B."/>
            <person name="Cho G.Y."/>
            <person name="Coelho S.M."/>
            <person name="Collen J."/>
            <person name="Corre E."/>
            <person name="Da Silva C."/>
            <person name="Delage L."/>
            <person name="Delaroque N."/>
            <person name="Dittami S.M."/>
            <person name="Doulbeau S."/>
            <person name="Elias M."/>
            <person name="Farnham G."/>
            <person name="Gachon C.M."/>
            <person name="Gschloessl B."/>
            <person name="Heesch S."/>
            <person name="Jabbari K."/>
            <person name="Jubin C."/>
            <person name="Kawai H."/>
            <person name="Kimura K."/>
            <person name="Kloareg B."/>
            <person name="Kupper F.C."/>
            <person name="Lang D."/>
            <person name="Le Bail A."/>
            <person name="Leblanc C."/>
            <person name="Lerouge P."/>
            <person name="Lohr M."/>
            <person name="Lopez P.J."/>
            <person name="Martens C."/>
            <person name="Maumus F."/>
            <person name="Michel G."/>
            <person name="Miranda-Saavedra D."/>
            <person name="Morales J."/>
            <person name="Moreau H."/>
            <person name="Motomura T."/>
            <person name="Nagasato C."/>
            <person name="Napoli C.A."/>
            <person name="Nelson D.R."/>
            <person name="Nyvall-Collen P."/>
            <person name="Peters A.F."/>
            <person name="Pommier C."/>
            <person name="Potin P."/>
            <person name="Poulain J."/>
            <person name="Quesneville H."/>
            <person name="Read B."/>
            <person name="Rensing S.A."/>
            <person name="Ritter A."/>
            <person name="Rousvoal S."/>
            <person name="Samanta M."/>
            <person name="Samson G."/>
            <person name="Schroeder D.C."/>
            <person name="Segurens B."/>
            <person name="Strittmatter M."/>
            <person name="Tonon T."/>
            <person name="Tregear J.W."/>
            <person name="Valentin K."/>
            <person name="von Dassow P."/>
            <person name="Yamagishi T."/>
            <person name="Van de Peer Y."/>
            <person name="Wincker P."/>
        </authorList>
    </citation>
    <scope>NUCLEOTIDE SEQUENCE [LARGE SCALE GENOMIC DNA]</scope>
    <source>
        <strain evidence="2">Ec32 / CCAP1310/4</strain>
    </source>
</reference>
<dbReference type="EMBL" id="FN649750">
    <property type="protein sequence ID" value="CBN76124.1"/>
    <property type="molecule type" value="Genomic_DNA"/>
</dbReference>
<protein>
    <recommendedName>
        <fullName evidence="3">CRAL-TRIO domain-containing protein</fullName>
    </recommendedName>
</protein>
<accession>D8LL64</accession>
<dbReference type="InParanoid" id="D8LL64"/>
<evidence type="ECO:0008006" key="3">
    <source>
        <dbReference type="Google" id="ProtNLM"/>
    </source>
</evidence>
<dbReference type="EMBL" id="FN648532">
    <property type="protein sequence ID" value="CBN76124.1"/>
    <property type="molecule type" value="Genomic_DNA"/>
</dbReference>
<dbReference type="Proteomes" id="UP000002630">
    <property type="component" value="Linkage Group LG25"/>
</dbReference>
<dbReference type="AlphaFoldDB" id="D8LL64"/>
<proteinExistence type="predicted"/>
<gene>
    <name evidence="1" type="ORF">Esi_0340_0001</name>
</gene>
<organism evidence="1 2">
    <name type="scientific">Ectocarpus siliculosus</name>
    <name type="common">Brown alga</name>
    <name type="synonym">Conferva siliculosa</name>
    <dbReference type="NCBI Taxonomy" id="2880"/>
    <lineage>
        <taxon>Eukaryota</taxon>
        <taxon>Sar</taxon>
        <taxon>Stramenopiles</taxon>
        <taxon>Ochrophyta</taxon>
        <taxon>PX clade</taxon>
        <taxon>Phaeophyceae</taxon>
        <taxon>Ectocarpales</taxon>
        <taxon>Ectocarpaceae</taxon>
        <taxon>Ectocarpus</taxon>
    </lineage>
</organism>
<sequence length="66" mass="7461">MTSCTANSVYETLLSKIDNDQIPKEYGGASEYALGEHPYEGDTRFVRYMRGWIAEGGALERFRPVL</sequence>
<dbReference type="SUPFAM" id="SSF52087">
    <property type="entry name" value="CRAL/TRIO domain"/>
    <property type="match status" value="1"/>
</dbReference>
<name>D8LL64_ECTSI</name>
<evidence type="ECO:0000313" key="1">
    <source>
        <dbReference type="EMBL" id="CBN76124.1"/>
    </source>
</evidence>